<dbReference type="AlphaFoldDB" id="A0AAE3LKZ1"/>
<dbReference type="RefSeq" id="WP_038671430.1">
    <property type="nucleotide sequence ID" value="NZ_JAOQJZ010000010.1"/>
</dbReference>
<name>A0AAE3LKZ1_9FIRM</name>
<dbReference type="Proteomes" id="UP001208131">
    <property type="component" value="Unassembled WGS sequence"/>
</dbReference>
<proteinExistence type="predicted"/>
<reference evidence="1 2" key="1">
    <citation type="journal article" date="2021" name="ISME Commun">
        <title>Automated analysis of genomic sequences facilitates high-throughput and comprehensive description of bacteria.</title>
        <authorList>
            <person name="Hitch T.C.A."/>
        </authorList>
    </citation>
    <scope>NUCLEOTIDE SEQUENCE [LARGE SCALE GENOMIC DNA]</scope>
    <source>
        <strain evidence="1 2">Sanger_31</strain>
    </source>
</reference>
<keyword evidence="2" id="KW-1185">Reference proteome</keyword>
<organism evidence="1 2">
    <name type="scientific">Hominimerdicola aceti</name>
    <dbReference type="NCBI Taxonomy" id="2981726"/>
    <lineage>
        <taxon>Bacteria</taxon>
        <taxon>Bacillati</taxon>
        <taxon>Bacillota</taxon>
        <taxon>Clostridia</taxon>
        <taxon>Eubacteriales</taxon>
        <taxon>Oscillospiraceae</taxon>
        <taxon>Hominimerdicola</taxon>
    </lineage>
</organism>
<evidence type="ECO:0000313" key="2">
    <source>
        <dbReference type="Proteomes" id="UP001208131"/>
    </source>
</evidence>
<accession>A0AAE3LKZ1</accession>
<dbReference type="EMBL" id="JAOQJZ010000010">
    <property type="protein sequence ID" value="MCU6706272.1"/>
    <property type="molecule type" value="Genomic_DNA"/>
</dbReference>
<gene>
    <name evidence="1" type="ORF">OCV57_10110</name>
</gene>
<protein>
    <submittedName>
        <fullName evidence="1">Uncharacterized protein</fullName>
    </submittedName>
</protein>
<sequence>MLNEFEEYIKGNFSDDYWYDDALFLCEDFLKHFSDLEWTLLISKMQNYDIQSQVRLAECLADVNNKYSVKILIILTQTENSNLLITCIDSLRDANFSLLTVEEKHNVSINAKKVLISCSEMEKKVIRNFLNKIQSSQ</sequence>
<evidence type="ECO:0000313" key="1">
    <source>
        <dbReference type="EMBL" id="MCU6706272.1"/>
    </source>
</evidence>
<comment type="caution">
    <text evidence="1">The sequence shown here is derived from an EMBL/GenBank/DDBJ whole genome shotgun (WGS) entry which is preliminary data.</text>
</comment>